<comment type="caution">
    <text evidence="2">The sequence shown here is derived from an EMBL/GenBank/DDBJ whole genome shotgun (WGS) entry which is preliminary data.</text>
</comment>
<dbReference type="AlphaFoldDB" id="A0A5R9AGZ3"/>
<evidence type="ECO:0000313" key="3">
    <source>
        <dbReference type="Proteomes" id="UP000307510"/>
    </source>
</evidence>
<sequence>MQNDANVVPLNKSATEPSQNSFAGRVPAGLVAVRDKVAVQLRHAMQALFDNADDTLFEMADRAANNAEQSAYFEAMRDLRLKRKGIERGVLQKVFENFANLNQYEIGRAPALDTVSYENLTLVQNDELEESVALDAMVAKVMSRDGVALTHITTRFNTLVSKKVEDKNNPLGPRQLCEAFLDACRGLGVEIKVKLIILKLFEKYVLADAEHLYAEANQTLIALGVLPELKSVPLRRPPQRTAPSSQGAAPSSAAAEAGEQGVPAQYMDADSQAAFAALRDLLSQVRGSAAPARPMPADAVPISSNDLMRLLSHLQSHLPAQSIDEIDVRQHLDHLLTRVSSKSGRSRVVGQVDEDVINLVSMLFEFILDDRTLPDSLKALIGRMQIPMLKVAVLDKNFFSRGSHPARRLLNEIASAALGWAEQSDGQRDHLYQKIEQVVMRLLNDFVDDPAIFSELLDEFISFTGDERRRSDLLEQRTRDAEEGRARAELARQDVEGVLNERLLGRTLPEVVVRLLQEAWSQVLLLTCLKHGTHSSEWEAALATMDDLIWSVEPHEDPDSRLRLLEMVPQLLKSLREGLASAAFDPFSTGEFFSRLEGLHVQAFQRYKQVEEAPLLDLEDDLPLLDDPLDAPAAVAPAPAQPAMVAVVEEIVLASPEPPRAVEPEEAFADDDESLRKVDDLRVGSWVEIQEDEEHKLRCKLAAVIRPSGRYIFVNRTGMKVLEKTRMSLAVEFRRNAVRLLDDALLFDRALESVIGNLRRLKNA</sequence>
<dbReference type="InterPro" id="IPR012434">
    <property type="entry name" value="DUF1631"/>
</dbReference>
<reference evidence="2 3" key="1">
    <citation type="submission" date="2019-05" db="EMBL/GenBank/DDBJ databases">
        <authorList>
            <person name="Moore K."/>
            <person name="O'Neill P."/>
            <person name="Farbos A."/>
            <person name="Studholme D.J."/>
        </authorList>
    </citation>
    <scope>NUCLEOTIDE SEQUENCE [LARGE SCALE GENOMIC DNA]</scope>
    <source>
        <strain evidence="2 3">DSM 9128</strain>
    </source>
</reference>
<evidence type="ECO:0000313" key="2">
    <source>
        <dbReference type="EMBL" id="TLP77863.1"/>
    </source>
</evidence>
<dbReference type="Pfam" id="PF07793">
    <property type="entry name" value="DUF1631"/>
    <property type="match status" value="1"/>
</dbReference>
<protein>
    <submittedName>
        <fullName evidence="2">DUF1631 domain-containing protein</fullName>
    </submittedName>
</protein>
<feature type="compositionally biased region" description="Polar residues" evidence="1">
    <location>
        <begin position="12"/>
        <end position="21"/>
    </location>
</feature>
<name>A0A5R9AGZ3_PSENT</name>
<feature type="compositionally biased region" description="Low complexity" evidence="1">
    <location>
        <begin position="242"/>
        <end position="260"/>
    </location>
</feature>
<proteinExistence type="predicted"/>
<dbReference type="Proteomes" id="UP000307510">
    <property type="component" value="Unassembled WGS sequence"/>
</dbReference>
<gene>
    <name evidence="2" type="ORF">FEA48_01340</name>
</gene>
<reference evidence="3" key="2">
    <citation type="submission" date="2019-06" db="EMBL/GenBank/DDBJ databases">
        <title>AzeR, a transcriptional regulator that responds to azelaic acid in Pseudomonas nitroreducens.</title>
        <authorList>
            <person name="Bez C."/>
            <person name="Javvadi S.G."/>
            <person name="Bertani I."/>
            <person name="Devescovi G."/>
            <person name="Studholme D.J."/>
            <person name="Geller A."/>
            <person name="Levy A."/>
            <person name="Venturi V."/>
        </authorList>
    </citation>
    <scope>NUCLEOTIDE SEQUENCE [LARGE SCALE GENOMIC DNA]</scope>
    <source>
        <strain evidence="3">DSM 9128</strain>
    </source>
</reference>
<dbReference type="RefSeq" id="WP_138212207.1">
    <property type="nucleotide sequence ID" value="NZ_VASG01000001.1"/>
</dbReference>
<organism evidence="2 3">
    <name type="scientific">Pseudomonas nitroreducens</name>
    <dbReference type="NCBI Taxonomy" id="46680"/>
    <lineage>
        <taxon>Bacteria</taxon>
        <taxon>Pseudomonadati</taxon>
        <taxon>Pseudomonadota</taxon>
        <taxon>Gammaproteobacteria</taxon>
        <taxon>Pseudomonadales</taxon>
        <taxon>Pseudomonadaceae</taxon>
        <taxon>Pseudomonas</taxon>
    </lineage>
</organism>
<feature type="region of interest" description="Disordered" evidence="1">
    <location>
        <begin position="1"/>
        <end position="21"/>
    </location>
</feature>
<accession>A0A5R9AGZ3</accession>
<feature type="region of interest" description="Disordered" evidence="1">
    <location>
        <begin position="234"/>
        <end position="260"/>
    </location>
</feature>
<evidence type="ECO:0000256" key="1">
    <source>
        <dbReference type="SAM" id="MobiDB-lite"/>
    </source>
</evidence>
<dbReference type="EMBL" id="VASG01000001">
    <property type="protein sequence ID" value="TLP77863.1"/>
    <property type="molecule type" value="Genomic_DNA"/>
</dbReference>